<keyword evidence="18" id="KW-0472">Membrane</keyword>
<sequence>MEILAAVGVCFIMWNFFSLLHYWYTMIKQYVMPCLLDRTKLIRQYGEWALVTGATDGIGKAYAEELASSGMNIILVSRNPKKLKNVSETITATYAVKTRYIVADFGLGCEVYPDIKEALKDVDVGILVNNVGVFYHPQLTTEVPEDKLWEIININIGAAVMMVHIVLPGMVQRKRGAIINVSSASGSKPTPLLSVYASSKSFIDHFTRALHYEYASKGIFIQSLVTYFVQTNMTAFSTFLKSKPYLVPDAKEYVRQAVKTIGISRRTAGHLSHSIQLSLTYWLPEWLWVSMLNILFNIFRKEHNLKPLKL</sequence>
<comment type="function">
    <text evidence="10">Catalyzes the second of the four reactions of the long-chain fatty acids elongation cycle. This endoplasmic reticulum-bound enzymatic process, allows the addition of two carbons to the chain of long- and very long-chain fatty acids/VLCFAs per cycle. This enzyme has a 3-ketoacyl-CoA reductase activity, reducing 3-ketoacyl-CoA to 3-hydroxyacyl-CoA, within each cycle of fatty acid elongation. Thereby, it may participate in the production of VLCFAs of different chain lengths that are involved in multiple biological processes as precursors of membrane lipids and lipid mediators. May also catalyze the transformation of estrone (E1) into estradiol (E2) and play a role in estrogen formation.</text>
</comment>
<dbReference type="PANTHER" id="PTHR44889:SF1">
    <property type="entry name" value="INACTIVE HYDROXYSTEROID DEHYDROGENASE-LIKE PROTEIN 1"/>
    <property type="match status" value="1"/>
</dbReference>
<evidence type="ECO:0000256" key="8">
    <source>
        <dbReference type="ARBA" id="ARBA00023128"/>
    </source>
</evidence>
<comment type="caution">
    <text evidence="19">The sequence shown here is derived from an EMBL/GenBank/DDBJ whole genome shotgun (WGS) entry which is preliminary data.</text>
</comment>
<comment type="catalytic activity">
    <reaction evidence="15">
        <text>17beta-estradiol + NAD(+) = estrone + NADH + H(+)</text>
        <dbReference type="Rhea" id="RHEA:24612"/>
        <dbReference type="ChEBI" id="CHEBI:15378"/>
        <dbReference type="ChEBI" id="CHEBI:16469"/>
        <dbReference type="ChEBI" id="CHEBI:17263"/>
        <dbReference type="ChEBI" id="CHEBI:57540"/>
        <dbReference type="ChEBI" id="CHEBI:57945"/>
        <dbReference type="EC" id="1.1.1.62"/>
    </reaction>
</comment>
<keyword evidence="5" id="KW-0444">Lipid biosynthesis</keyword>
<evidence type="ECO:0000313" key="20">
    <source>
        <dbReference type="Proteomes" id="UP001181693"/>
    </source>
</evidence>
<keyword evidence="6 18" id="KW-1133">Transmembrane helix</keyword>
<dbReference type="GO" id="GO:0004303">
    <property type="term" value="F:estradiol 17-beta-dehydrogenase [NAD(P)+] activity"/>
    <property type="evidence" value="ECO:0007669"/>
    <property type="project" value="UniProtKB-EC"/>
</dbReference>
<evidence type="ECO:0000256" key="16">
    <source>
        <dbReference type="ARBA" id="ARBA00048906"/>
    </source>
</evidence>
<dbReference type="EMBL" id="DYDO01000010">
    <property type="protein sequence ID" value="DBA17008.1"/>
    <property type="molecule type" value="Genomic_DNA"/>
</dbReference>
<dbReference type="PRINTS" id="PR00081">
    <property type="entry name" value="GDHRDH"/>
</dbReference>
<gene>
    <name evidence="19" type="ORF">GDO54_002525</name>
</gene>
<keyword evidence="3 18" id="KW-0812">Transmembrane</keyword>
<dbReference type="GO" id="GO:0141040">
    <property type="term" value="F:very-long-chain 3-oxoacyl-CoA reductase activity"/>
    <property type="evidence" value="ECO:0007669"/>
    <property type="project" value="UniProtKB-EC"/>
</dbReference>
<keyword evidence="4" id="KW-0521">NADP</keyword>
<evidence type="ECO:0000256" key="9">
    <source>
        <dbReference type="ARBA" id="ARBA00024072"/>
    </source>
</evidence>
<comment type="pathway">
    <text evidence="11">Steroid biosynthesis; estrogen biosynthesis.</text>
</comment>
<accession>A0AAV2ZS88</accession>
<dbReference type="AlphaFoldDB" id="A0AAV2ZS88"/>
<keyword evidence="5" id="KW-0443">Lipid metabolism</keyword>
<evidence type="ECO:0000256" key="2">
    <source>
        <dbReference type="ARBA" id="ARBA00004477"/>
    </source>
</evidence>
<dbReference type="InterPro" id="IPR052149">
    <property type="entry name" value="17-beta-HSD3-like"/>
</dbReference>
<dbReference type="GO" id="GO:0006694">
    <property type="term" value="P:steroid biosynthetic process"/>
    <property type="evidence" value="ECO:0007669"/>
    <property type="project" value="UniProtKB-KW"/>
</dbReference>
<dbReference type="CDD" id="cd05356">
    <property type="entry name" value="17beta-HSD1_like_SDR_c"/>
    <property type="match status" value="1"/>
</dbReference>
<evidence type="ECO:0000256" key="4">
    <source>
        <dbReference type="ARBA" id="ARBA00022857"/>
    </source>
</evidence>
<organism evidence="19 20">
    <name type="scientific">Pyxicephalus adspersus</name>
    <name type="common">African bullfrog</name>
    <dbReference type="NCBI Taxonomy" id="30357"/>
    <lineage>
        <taxon>Eukaryota</taxon>
        <taxon>Metazoa</taxon>
        <taxon>Chordata</taxon>
        <taxon>Craniata</taxon>
        <taxon>Vertebrata</taxon>
        <taxon>Euteleostomi</taxon>
        <taxon>Amphibia</taxon>
        <taxon>Batrachia</taxon>
        <taxon>Anura</taxon>
        <taxon>Neobatrachia</taxon>
        <taxon>Ranoidea</taxon>
        <taxon>Pyxicephalidae</taxon>
        <taxon>Pyxicephalinae</taxon>
        <taxon>Pyxicephalus</taxon>
    </lineage>
</organism>
<reference evidence="19" key="1">
    <citation type="thesis" date="2020" institute="ProQuest LLC" country="789 East Eisenhower Parkway, Ann Arbor, MI, USA">
        <title>Comparative Genomics and Chromosome Evolution.</title>
        <authorList>
            <person name="Mudd A.B."/>
        </authorList>
    </citation>
    <scope>NUCLEOTIDE SEQUENCE</scope>
    <source>
        <strain evidence="19">1538</strain>
        <tissue evidence="19">Blood</tissue>
    </source>
</reference>
<evidence type="ECO:0000256" key="5">
    <source>
        <dbReference type="ARBA" id="ARBA00022955"/>
    </source>
</evidence>
<comment type="similarity">
    <text evidence="12">Belongs to the short-chain dehydrogenases/reductases (SDR) family. 17-beta-HSD 3 subfamily.</text>
</comment>
<feature type="transmembrane region" description="Helical" evidence="18">
    <location>
        <begin position="5"/>
        <end position="24"/>
    </location>
</feature>
<keyword evidence="7" id="KW-0560">Oxidoreductase</keyword>
<evidence type="ECO:0000256" key="10">
    <source>
        <dbReference type="ARBA" id="ARBA00037337"/>
    </source>
</evidence>
<keyword evidence="8" id="KW-0496">Mitochondrion</keyword>
<dbReference type="PIRSF" id="PIRSF000126">
    <property type="entry name" value="11-beta-HSD1"/>
    <property type="match status" value="1"/>
</dbReference>
<dbReference type="GO" id="GO:0005739">
    <property type="term" value="C:mitochondrion"/>
    <property type="evidence" value="ECO:0007669"/>
    <property type="project" value="UniProtKB-SubCell"/>
</dbReference>
<evidence type="ECO:0000256" key="12">
    <source>
        <dbReference type="ARBA" id="ARBA00038261"/>
    </source>
</evidence>
<dbReference type="GO" id="GO:0005789">
    <property type="term" value="C:endoplasmic reticulum membrane"/>
    <property type="evidence" value="ECO:0007669"/>
    <property type="project" value="UniProtKB-SubCell"/>
</dbReference>
<evidence type="ECO:0000256" key="11">
    <source>
        <dbReference type="ARBA" id="ARBA00037929"/>
    </source>
</evidence>
<evidence type="ECO:0000256" key="7">
    <source>
        <dbReference type="ARBA" id="ARBA00023002"/>
    </source>
</evidence>
<dbReference type="Pfam" id="PF00106">
    <property type="entry name" value="adh_short"/>
    <property type="match status" value="1"/>
</dbReference>
<proteinExistence type="inferred from homology"/>
<evidence type="ECO:0000256" key="6">
    <source>
        <dbReference type="ARBA" id="ARBA00022989"/>
    </source>
</evidence>
<dbReference type="InterPro" id="IPR036291">
    <property type="entry name" value="NAD(P)-bd_dom_sf"/>
</dbReference>
<evidence type="ECO:0000256" key="15">
    <source>
        <dbReference type="ARBA" id="ARBA00048022"/>
    </source>
</evidence>
<dbReference type="EC" id="1.1.1.62" evidence="9"/>
<comment type="subcellular location">
    <subcellularLocation>
        <location evidence="2">Endoplasmic reticulum membrane</location>
        <topology evidence="2">Multi-pass membrane protein</topology>
    </subcellularLocation>
    <subcellularLocation>
        <location evidence="1">Mitochondrion</location>
    </subcellularLocation>
</comment>
<dbReference type="EC" id="1.1.1.330" evidence="13"/>
<keyword evidence="5" id="KW-0752">Steroid biosynthesis</keyword>
<dbReference type="PRINTS" id="PR00080">
    <property type="entry name" value="SDRFAMILY"/>
</dbReference>
<evidence type="ECO:0000256" key="14">
    <source>
        <dbReference type="ARBA" id="ARBA00041250"/>
    </source>
</evidence>
<evidence type="ECO:0000256" key="17">
    <source>
        <dbReference type="ARBA" id="ARBA00049509"/>
    </source>
</evidence>
<dbReference type="Gene3D" id="3.40.50.720">
    <property type="entry name" value="NAD(P)-binding Rossmann-like Domain"/>
    <property type="match status" value="1"/>
</dbReference>
<evidence type="ECO:0000313" key="19">
    <source>
        <dbReference type="EMBL" id="DBA17008.1"/>
    </source>
</evidence>
<dbReference type="InterPro" id="IPR020904">
    <property type="entry name" value="Sc_DH/Rdtase_CS"/>
</dbReference>
<dbReference type="SUPFAM" id="SSF51735">
    <property type="entry name" value="NAD(P)-binding Rossmann-fold domains"/>
    <property type="match status" value="1"/>
</dbReference>
<keyword evidence="20" id="KW-1185">Reference proteome</keyword>
<comment type="catalytic activity">
    <reaction evidence="16">
        <text>17beta-estradiol + NADP(+) = estrone + NADPH + H(+)</text>
        <dbReference type="Rhea" id="RHEA:24616"/>
        <dbReference type="ChEBI" id="CHEBI:15378"/>
        <dbReference type="ChEBI" id="CHEBI:16469"/>
        <dbReference type="ChEBI" id="CHEBI:17263"/>
        <dbReference type="ChEBI" id="CHEBI:57783"/>
        <dbReference type="ChEBI" id="CHEBI:58349"/>
        <dbReference type="EC" id="1.1.1.62"/>
    </reaction>
</comment>
<dbReference type="PROSITE" id="PS00061">
    <property type="entry name" value="ADH_SHORT"/>
    <property type="match status" value="1"/>
</dbReference>
<dbReference type="PANTHER" id="PTHR44889">
    <property type="entry name" value="INACTIVE HYDROXYSTEROID DEHYDROGENASE-LIKE PROTEIN 1"/>
    <property type="match status" value="1"/>
</dbReference>
<protein>
    <recommendedName>
        <fullName evidence="14">3-ketoacyl-CoA reductase</fullName>
        <ecNumber evidence="13">1.1.1.330</ecNumber>
        <ecNumber evidence="9">1.1.1.62</ecNumber>
    </recommendedName>
</protein>
<evidence type="ECO:0000256" key="3">
    <source>
        <dbReference type="ARBA" id="ARBA00022692"/>
    </source>
</evidence>
<name>A0AAV2ZS88_PYXAD</name>
<evidence type="ECO:0000256" key="13">
    <source>
        <dbReference type="ARBA" id="ARBA00039105"/>
    </source>
</evidence>
<evidence type="ECO:0000256" key="1">
    <source>
        <dbReference type="ARBA" id="ARBA00004173"/>
    </source>
</evidence>
<comment type="catalytic activity">
    <reaction evidence="17">
        <text>a very-long-chain (3R)-3-hydroxyacyl-CoA + NADP(+) = a very-long-chain 3-oxoacyl-CoA + NADPH + H(+)</text>
        <dbReference type="Rhea" id="RHEA:48680"/>
        <dbReference type="ChEBI" id="CHEBI:15378"/>
        <dbReference type="ChEBI" id="CHEBI:57783"/>
        <dbReference type="ChEBI" id="CHEBI:58349"/>
        <dbReference type="ChEBI" id="CHEBI:85440"/>
        <dbReference type="ChEBI" id="CHEBI:90725"/>
        <dbReference type="EC" id="1.1.1.330"/>
    </reaction>
</comment>
<evidence type="ECO:0000256" key="18">
    <source>
        <dbReference type="SAM" id="Phobius"/>
    </source>
</evidence>
<dbReference type="FunFam" id="3.40.50.720:FF:000137">
    <property type="entry name" value="Hydroxysteroid (17-beta) dehydrogenase 3"/>
    <property type="match status" value="1"/>
</dbReference>
<dbReference type="InterPro" id="IPR002347">
    <property type="entry name" value="SDR_fam"/>
</dbReference>
<dbReference type="Proteomes" id="UP001181693">
    <property type="component" value="Unassembled WGS sequence"/>
</dbReference>